<sequence length="192" mass="19973">MTRGSERLRQAGHELVELDRAVHAAVHSTPTPQIDHALARVSRAADRSLLWMGIATAMSLSGRRRRRAAVVGMAALGATSATVNLVVKQGPKRGRPSIEGTVRTHGVSMPASHSWPSGHSASAFAFSTAAGAGAPELDTALRLAATVVAYSRVHTGVHYPGDVIAGAVIGAGIGSLAHHLARRVGPRFMPYG</sequence>
<dbReference type="RefSeq" id="WP_343986024.1">
    <property type="nucleotide sequence ID" value="NZ_BAAANB010000001.1"/>
</dbReference>
<evidence type="ECO:0000256" key="2">
    <source>
        <dbReference type="ARBA" id="ARBA00022475"/>
    </source>
</evidence>
<keyword evidence="3 7" id="KW-0812">Transmembrane</keyword>
<evidence type="ECO:0000256" key="7">
    <source>
        <dbReference type="SAM" id="Phobius"/>
    </source>
</evidence>
<name>A0ABN2TQQ0_9MICO</name>
<dbReference type="Pfam" id="PF01569">
    <property type="entry name" value="PAP2"/>
    <property type="match status" value="1"/>
</dbReference>
<comment type="subcellular location">
    <subcellularLocation>
        <location evidence="1">Cell membrane</location>
        <topology evidence="1">Multi-pass membrane protein</topology>
    </subcellularLocation>
</comment>
<evidence type="ECO:0000259" key="8">
    <source>
        <dbReference type="SMART" id="SM00014"/>
    </source>
</evidence>
<keyword evidence="2" id="KW-1003">Cell membrane</keyword>
<dbReference type="Gene3D" id="1.20.144.10">
    <property type="entry name" value="Phosphatidic acid phosphatase type 2/haloperoxidase"/>
    <property type="match status" value="1"/>
</dbReference>
<evidence type="ECO:0000313" key="9">
    <source>
        <dbReference type="EMBL" id="GAA2017678.1"/>
    </source>
</evidence>
<evidence type="ECO:0000256" key="6">
    <source>
        <dbReference type="ARBA" id="ARBA00023136"/>
    </source>
</evidence>
<dbReference type="PANTHER" id="PTHR14969">
    <property type="entry name" value="SPHINGOSINE-1-PHOSPHATE PHOSPHOHYDROLASE"/>
    <property type="match status" value="1"/>
</dbReference>
<reference evidence="9 10" key="1">
    <citation type="journal article" date="2019" name="Int. J. Syst. Evol. Microbiol.">
        <title>The Global Catalogue of Microorganisms (GCM) 10K type strain sequencing project: providing services to taxonomists for standard genome sequencing and annotation.</title>
        <authorList>
            <consortium name="The Broad Institute Genomics Platform"/>
            <consortium name="The Broad Institute Genome Sequencing Center for Infectious Disease"/>
            <person name="Wu L."/>
            <person name="Ma J."/>
        </authorList>
    </citation>
    <scope>NUCLEOTIDE SEQUENCE [LARGE SCALE GENOMIC DNA]</scope>
    <source>
        <strain evidence="9 10">JCM 14283</strain>
    </source>
</reference>
<dbReference type="InterPro" id="IPR000326">
    <property type="entry name" value="PAP2/HPO"/>
</dbReference>
<evidence type="ECO:0000256" key="4">
    <source>
        <dbReference type="ARBA" id="ARBA00022801"/>
    </source>
</evidence>
<dbReference type="InterPro" id="IPR036938">
    <property type="entry name" value="PAP2/HPO_sf"/>
</dbReference>
<evidence type="ECO:0000256" key="5">
    <source>
        <dbReference type="ARBA" id="ARBA00022989"/>
    </source>
</evidence>
<accession>A0ABN2TQQ0</accession>
<evidence type="ECO:0000256" key="3">
    <source>
        <dbReference type="ARBA" id="ARBA00022692"/>
    </source>
</evidence>
<dbReference type="SUPFAM" id="SSF48317">
    <property type="entry name" value="Acid phosphatase/Vanadium-dependent haloperoxidase"/>
    <property type="match status" value="1"/>
</dbReference>
<keyword evidence="5 7" id="KW-1133">Transmembrane helix</keyword>
<feature type="transmembrane region" description="Helical" evidence="7">
    <location>
        <begin position="163"/>
        <end position="181"/>
    </location>
</feature>
<organism evidence="9 10">
    <name type="scientific">Terrabacter terrae</name>
    <dbReference type="NCBI Taxonomy" id="318434"/>
    <lineage>
        <taxon>Bacteria</taxon>
        <taxon>Bacillati</taxon>
        <taxon>Actinomycetota</taxon>
        <taxon>Actinomycetes</taxon>
        <taxon>Micrococcales</taxon>
        <taxon>Intrasporangiaceae</taxon>
        <taxon>Terrabacter</taxon>
    </lineage>
</organism>
<gene>
    <name evidence="9" type="ORF">GCM10009740_01490</name>
</gene>
<keyword evidence="4" id="KW-0378">Hydrolase</keyword>
<dbReference type="PANTHER" id="PTHR14969:SF62">
    <property type="entry name" value="DECAPRENYLPHOSPHORYL-5-PHOSPHORIBOSE PHOSPHATASE RV3807C-RELATED"/>
    <property type="match status" value="1"/>
</dbReference>
<dbReference type="SMART" id="SM00014">
    <property type="entry name" value="acidPPc"/>
    <property type="match status" value="1"/>
</dbReference>
<protein>
    <recommendedName>
        <fullName evidence="8">Phosphatidic acid phosphatase type 2/haloperoxidase domain-containing protein</fullName>
    </recommendedName>
</protein>
<keyword evidence="6 7" id="KW-0472">Membrane</keyword>
<comment type="caution">
    <text evidence="9">The sequence shown here is derived from an EMBL/GenBank/DDBJ whole genome shotgun (WGS) entry which is preliminary data.</text>
</comment>
<evidence type="ECO:0000256" key="1">
    <source>
        <dbReference type="ARBA" id="ARBA00004651"/>
    </source>
</evidence>
<dbReference type="Proteomes" id="UP001501285">
    <property type="component" value="Unassembled WGS sequence"/>
</dbReference>
<dbReference type="EMBL" id="BAAANB010000001">
    <property type="protein sequence ID" value="GAA2017678.1"/>
    <property type="molecule type" value="Genomic_DNA"/>
</dbReference>
<feature type="domain" description="Phosphatidic acid phosphatase type 2/haloperoxidase" evidence="8">
    <location>
        <begin position="71"/>
        <end position="178"/>
    </location>
</feature>
<evidence type="ECO:0000313" key="10">
    <source>
        <dbReference type="Proteomes" id="UP001501285"/>
    </source>
</evidence>
<feature type="transmembrane region" description="Helical" evidence="7">
    <location>
        <begin position="68"/>
        <end position="87"/>
    </location>
</feature>
<keyword evidence="10" id="KW-1185">Reference proteome</keyword>
<proteinExistence type="predicted"/>